<evidence type="ECO:0000256" key="6">
    <source>
        <dbReference type="ARBA" id="ARBA00023125"/>
    </source>
</evidence>
<dbReference type="InterPro" id="IPR008876">
    <property type="entry name" value="TraY"/>
</dbReference>
<name>Q5DY84_ALIF1</name>
<dbReference type="EMBL" id="CP000022">
    <property type="protein sequence ID" value="AAW88262.1"/>
    <property type="molecule type" value="Genomic_DNA"/>
</dbReference>
<reference evidence="7 8" key="1">
    <citation type="journal article" date="2005" name="Proc. Natl. Acad. Sci. U.S.A.">
        <title>Complete genome sequence of Vibrio fischeri: a symbiotic bacterium with pathogenic congeners.</title>
        <authorList>
            <person name="Ruby E.G."/>
            <person name="Urbanowski M."/>
            <person name="Campbell J."/>
            <person name="Dunn A."/>
            <person name="Faini M."/>
            <person name="Gunsalus R."/>
            <person name="Lostroh P."/>
            <person name="Lupp C."/>
            <person name="McCann J."/>
            <person name="Millikan D."/>
            <person name="Schaefer A."/>
            <person name="Stabb E."/>
            <person name="Stevens A."/>
            <person name="Visick K."/>
            <person name="Whistler C."/>
            <person name="Greenberg E.P."/>
        </authorList>
    </citation>
    <scope>NUCLEOTIDE SEQUENCE [LARGE SCALE GENOMIC DNA]</scope>
    <source>
        <strain evidence="8">ATCC 700601 / ES114</strain>
    </source>
</reference>
<keyword evidence="4" id="KW-0963">Cytoplasm</keyword>
<dbReference type="HOGENOM" id="CLU_2959626_0_0_6"/>
<dbReference type="Pfam" id="PF05509">
    <property type="entry name" value="TraY"/>
    <property type="match status" value="1"/>
</dbReference>
<gene>
    <name evidence="7" type="ordered locus">VF_B0020</name>
</gene>
<dbReference type="PATRIC" id="fig|312309.11.peg.3789"/>
<protein>
    <recommendedName>
        <fullName evidence="3">Relaxosome protein TraY</fullName>
    </recommendedName>
</protein>
<dbReference type="GeneID" id="54166513"/>
<dbReference type="GO" id="GO:0003677">
    <property type="term" value="F:DNA binding"/>
    <property type="evidence" value="ECO:0007669"/>
    <property type="project" value="UniProtKB-KW"/>
</dbReference>
<dbReference type="Proteomes" id="UP000000537">
    <property type="component" value="Plasmid pES100"/>
</dbReference>
<evidence type="ECO:0000313" key="8">
    <source>
        <dbReference type="Proteomes" id="UP000000537"/>
    </source>
</evidence>
<geneLocation type="plasmid" evidence="7 8">
    <name>pES100</name>
</geneLocation>
<keyword evidence="5" id="KW-0184">Conjugation</keyword>
<reference evidence="7 8" key="2">
    <citation type="journal article" date="2008" name="BMC Genomics">
        <title>Comparative genomics-based investigation of resequencing targets in Vibrio fischeri: focus on point miscalls and artefactual expansions.</title>
        <authorList>
            <person name="Mandel M.J."/>
            <person name="Stabb E.V."/>
            <person name="Ruby E.G."/>
        </authorList>
    </citation>
    <scope>NUCLEOTIDE SEQUENCE [LARGE SCALE GENOMIC DNA]</scope>
    <source>
        <strain evidence="8">ATCC 700601 / ES114</strain>
    </source>
</reference>
<dbReference type="RefSeq" id="WP_011263978.1">
    <property type="nucleotide sequence ID" value="NC_006842.1"/>
</dbReference>
<organism evidence="7 8">
    <name type="scientific">Aliivibrio fischeri (strain ATCC 700601 / ES114)</name>
    <name type="common">Vibrio fischeri</name>
    <dbReference type="NCBI Taxonomy" id="312309"/>
    <lineage>
        <taxon>Bacteria</taxon>
        <taxon>Pseudomonadati</taxon>
        <taxon>Pseudomonadota</taxon>
        <taxon>Gammaproteobacteria</taxon>
        <taxon>Vibrionales</taxon>
        <taxon>Vibrionaceae</taxon>
        <taxon>Aliivibrio</taxon>
    </lineage>
</organism>
<evidence type="ECO:0000256" key="4">
    <source>
        <dbReference type="ARBA" id="ARBA00022490"/>
    </source>
</evidence>
<proteinExistence type="inferred from homology"/>
<evidence type="ECO:0000256" key="3">
    <source>
        <dbReference type="ARBA" id="ARBA00020541"/>
    </source>
</evidence>
<evidence type="ECO:0000256" key="1">
    <source>
        <dbReference type="ARBA" id="ARBA00004496"/>
    </source>
</evidence>
<comment type="subcellular location">
    <subcellularLocation>
        <location evidence="1">Cytoplasm</location>
    </subcellularLocation>
</comment>
<keyword evidence="7" id="KW-0614">Plasmid</keyword>
<dbReference type="AlphaFoldDB" id="Q5DY84"/>
<evidence type="ECO:0000256" key="5">
    <source>
        <dbReference type="ARBA" id="ARBA00022971"/>
    </source>
</evidence>
<dbReference type="GO" id="GO:0005737">
    <property type="term" value="C:cytoplasm"/>
    <property type="evidence" value="ECO:0007669"/>
    <property type="project" value="UniProtKB-SubCell"/>
</dbReference>
<accession>Q5DY84</accession>
<evidence type="ECO:0000313" key="7">
    <source>
        <dbReference type="EMBL" id="AAW88262.1"/>
    </source>
</evidence>
<sequence length="59" mass="6909">MRKKKETVGIHFQMDKITSNTLEKEAQKTGRSKRQEAAIRLADHVARFSALNEFEYIEK</sequence>
<keyword evidence="8" id="KW-1185">Reference proteome</keyword>
<evidence type="ECO:0000256" key="2">
    <source>
        <dbReference type="ARBA" id="ARBA00007183"/>
    </source>
</evidence>
<comment type="similarity">
    <text evidence="2">Belongs to the TraY family.</text>
</comment>
<dbReference type="EnsemblBacteria" id="AAW88262">
    <property type="protein sequence ID" value="AAW88262"/>
    <property type="gene ID" value="VF_B0020"/>
</dbReference>
<dbReference type="KEGG" id="vfi:VF_B0020"/>
<keyword evidence="6" id="KW-0238">DNA-binding</keyword>